<dbReference type="Gene3D" id="1.20.1560.10">
    <property type="entry name" value="ABC transporter type 1, transmembrane domain"/>
    <property type="match status" value="1"/>
</dbReference>
<accession>A0AAW7NC24</accession>
<feature type="transmembrane region" description="Helical" evidence="9">
    <location>
        <begin position="58"/>
        <end position="79"/>
    </location>
</feature>
<dbReference type="InterPro" id="IPR017871">
    <property type="entry name" value="ABC_transporter-like_CS"/>
</dbReference>
<evidence type="ECO:0000256" key="3">
    <source>
        <dbReference type="ARBA" id="ARBA00022475"/>
    </source>
</evidence>
<dbReference type="InterPro" id="IPR027417">
    <property type="entry name" value="P-loop_NTPase"/>
</dbReference>
<keyword evidence="3" id="KW-1003">Cell membrane</keyword>
<dbReference type="EMBL" id="JAUIQW010000001">
    <property type="protein sequence ID" value="MDN4872981.1"/>
    <property type="molecule type" value="Genomic_DNA"/>
</dbReference>
<protein>
    <submittedName>
        <fullName evidence="12">ABC transporter ATP-binding protein</fullName>
    </submittedName>
</protein>
<sequence>MRNIKFLTSYLSRVKWLLVFSVMILTAETISLLAITALQQRLIDNVLWAGNYDLIFEVVILFAIAFLAHAMLFTLAPHFTHKIVTLIQREISDEFISFMHSIPTEKLQKTRTASYVHNISHDISIVSFLGGIQIPTGIKLTITTILLMVIVGWASPVILIFSTLISVVYIMLGVYFSKRIKKAAKNVQTSKSELLVQLEEGVSSTREVIAYNRLNWEEKLYKTFFNRYFSETIKAEKLNNKKIIFSEPFNWGVKLLILGYGGYLVMQGEMTLGMFVIVFQFGSQLVESYQGIYNFSMEVSSNIASVERLRDVMEGDKLNEGTIKLGEPISKIKFSDVTFKYQENEKNVLNNLNLVVSKGSKVAIVGMSGSGKSTISQLLIRNYEPTLGKILVNDKDLFNISRHDWADKVGIVFQEPYLLPDTVLSNLTLGNKNIGLEKVREICKAVQIDDYIMSLPNQYNSIIGDRGINISGGQRQRLAIARTLIRDPEILILDEATSALDYKTEYLIQNAIDQIRHEKTTIIIAHRLSTVKNSDVIFVMDKGKVVESGTHLELINNNLFYRELVDTDVTKETPSFS</sequence>
<feature type="domain" description="ABC transporter" evidence="10">
    <location>
        <begin position="332"/>
        <end position="567"/>
    </location>
</feature>
<evidence type="ECO:0000256" key="7">
    <source>
        <dbReference type="ARBA" id="ARBA00022989"/>
    </source>
</evidence>
<evidence type="ECO:0000256" key="5">
    <source>
        <dbReference type="ARBA" id="ARBA00022741"/>
    </source>
</evidence>
<evidence type="ECO:0000313" key="12">
    <source>
        <dbReference type="EMBL" id="MDN4872981.1"/>
    </source>
</evidence>
<evidence type="ECO:0000313" key="13">
    <source>
        <dbReference type="Proteomes" id="UP001175137"/>
    </source>
</evidence>
<dbReference type="GO" id="GO:0005524">
    <property type="term" value="F:ATP binding"/>
    <property type="evidence" value="ECO:0007669"/>
    <property type="project" value="UniProtKB-KW"/>
</dbReference>
<gene>
    <name evidence="12" type="ORF">QYM23_08935</name>
</gene>
<dbReference type="InterPro" id="IPR003439">
    <property type="entry name" value="ABC_transporter-like_ATP-bd"/>
</dbReference>
<feature type="transmembrane region" description="Helical" evidence="9">
    <location>
        <begin position="16"/>
        <end position="38"/>
    </location>
</feature>
<dbReference type="InterPro" id="IPR011527">
    <property type="entry name" value="ABC1_TM_dom"/>
</dbReference>
<dbReference type="SUPFAM" id="SSF90123">
    <property type="entry name" value="ABC transporter transmembrane region"/>
    <property type="match status" value="1"/>
</dbReference>
<evidence type="ECO:0000256" key="4">
    <source>
        <dbReference type="ARBA" id="ARBA00022692"/>
    </source>
</evidence>
<evidence type="ECO:0000259" key="11">
    <source>
        <dbReference type="PROSITE" id="PS50929"/>
    </source>
</evidence>
<dbReference type="SMART" id="SM00382">
    <property type="entry name" value="AAA"/>
    <property type="match status" value="1"/>
</dbReference>
<dbReference type="Pfam" id="PF00664">
    <property type="entry name" value="ABC_membrane"/>
    <property type="match status" value="1"/>
</dbReference>
<dbReference type="CDD" id="cd07346">
    <property type="entry name" value="ABC_6TM_exporters"/>
    <property type="match status" value="1"/>
</dbReference>
<dbReference type="SUPFAM" id="SSF52540">
    <property type="entry name" value="P-loop containing nucleoside triphosphate hydrolases"/>
    <property type="match status" value="1"/>
</dbReference>
<dbReference type="PANTHER" id="PTHR43394">
    <property type="entry name" value="ATP-DEPENDENT PERMEASE MDL1, MITOCHONDRIAL"/>
    <property type="match status" value="1"/>
</dbReference>
<evidence type="ECO:0000256" key="9">
    <source>
        <dbReference type="SAM" id="Phobius"/>
    </source>
</evidence>
<feature type="transmembrane region" description="Helical" evidence="9">
    <location>
        <begin position="157"/>
        <end position="176"/>
    </location>
</feature>
<keyword evidence="7 9" id="KW-1133">Transmembrane helix</keyword>
<dbReference type="AlphaFoldDB" id="A0AAW7NC24"/>
<dbReference type="PROSITE" id="PS50929">
    <property type="entry name" value="ABC_TM1F"/>
    <property type="match status" value="1"/>
</dbReference>
<comment type="caution">
    <text evidence="12">The sequence shown here is derived from an EMBL/GenBank/DDBJ whole genome shotgun (WGS) entry which is preliminary data.</text>
</comment>
<dbReference type="Gene3D" id="3.40.50.300">
    <property type="entry name" value="P-loop containing nucleotide triphosphate hydrolases"/>
    <property type="match status" value="1"/>
</dbReference>
<dbReference type="PROSITE" id="PS00211">
    <property type="entry name" value="ABC_TRANSPORTER_1"/>
    <property type="match status" value="1"/>
</dbReference>
<keyword evidence="6 12" id="KW-0067">ATP-binding</keyword>
<dbReference type="Proteomes" id="UP001175137">
    <property type="component" value="Unassembled WGS sequence"/>
</dbReference>
<dbReference type="InterPro" id="IPR036640">
    <property type="entry name" value="ABC1_TM_sf"/>
</dbReference>
<dbReference type="GO" id="GO:0015421">
    <property type="term" value="F:ABC-type oligopeptide transporter activity"/>
    <property type="evidence" value="ECO:0007669"/>
    <property type="project" value="TreeGrafter"/>
</dbReference>
<keyword evidence="2" id="KW-0813">Transport</keyword>
<dbReference type="PANTHER" id="PTHR43394:SF1">
    <property type="entry name" value="ATP-BINDING CASSETTE SUB-FAMILY B MEMBER 10, MITOCHONDRIAL"/>
    <property type="match status" value="1"/>
</dbReference>
<evidence type="ECO:0000256" key="1">
    <source>
        <dbReference type="ARBA" id="ARBA00004651"/>
    </source>
</evidence>
<name>A0AAW7NC24_BACCE</name>
<keyword evidence="4 9" id="KW-0812">Transmembrane</keyword>
<evidence type="ECO:0000259" key="10">
    <source>
        <dbReference type="PROSITE" id="PS50893"/>
    </source>
</evidence>
<dbReference type="InterPro" id="IPR039421">
    <property type="entry name" value="Type_1_exporter"/>
</dbReference>
<keyword evidence="5" id="KW-0547">Nucleotide-binding</keyword>
<dbReference type="GO" id="GO:0016887">
    <property type="term" value="F:ATP hydrolysis activity"/>
    <property type="evidence" value="ECO:0007669"/>
    <property type="project" value="InterPro"/>
</dbReference>
<dbReference type="FunFam" id="3.40.50.300:FF:000221">
    <property type="entry name" value="Multidrug ABC transporter ATP-binding protein"/>
    <property type="match status" value="1"/>
</dbReference>
<evidence type="ECO:0000256" key="8">
    <source>
        <dbReference type="ARBA" id="ARBA00023136"/>
    </source>
</evidence>
<dbReference type="Pfam" id="PF00005">
    <property type="entry name" value="ABC_tran"/>
    <property type="match status" value="1"/>
</dbReference>
<dbReference type="InterPro" id="IPR003593">
    <property type="entry name" value="AAA+_ATPase"/>
</dbReference>
<feature type="transmembrane region" description="Helical" evidence="9">
    <location>
        <begin position="125"/>
        <end position="151"/>
    </location>
</feature>
<feature type="domain" description="ABC transmembrane type-1" evidence="11">
    <location>
        <begin position="19"/>
        <end position="301"/>
    </location>
</feature>
<evidence type="ECO:0000256" key="2">
    <source>
        <dbReference type="ARBA" id="ARBA00022448"/>
    </source>
</evidence>
<organism evidence="12 13">
    <name type="scientific">Bacillus cereus</name>
    <dbReference type="NCBI Taxonomy" id="1396"/>
    <lineage>
        <taxon>Bacteria</taxon>
        <taxon>Bacillati</taxon>
        <taxon>Bacillota</taxon>
        <taxon>Bacilli</taxon>
        <taxon>Bacillales</taxon>
        <taxon>Bacillaceae</taxon>
        <taxon>Bacillus</taxon>
        <taxon>Bacillus cereus group</taxon>
    </lineage>
</organism>
<keyword evidence="8 9" id="KW-0472">Membrane</keyword>
<proteinExistence type="predicted"/>
<dbReference type="RefSeq" id="WP_044796712.1">
    <property type="nucleotide sequence ID" value="NZ_JAUIQW010000001.1"/>
</dbReference>
<comment type="subcellular location">
    <subcellularLocation>
        <location evidence="1">Cell membrane</location>
        <topology evidence="1">Multi-pass membrane protein</topology>
    </subcellularLocation>
</comment>
<dbReference type="GO" id="GO:0005886">
    <property type="term" value="C:plasma membrane"/>
    <property type="evidence" value="ECO:0007669"/>
    <property type="project" value="UniProtKB-SubCell"/>
</dbReference>
<evidence type="ECO:0000256" key="6">
    <source>
        <dbReference type="ARBA" id="ARBA00022840"/>
    </source>
</evidence>
<reference evidence="12" key="1">
    <citation type="submission" date="2023-07" db="EMBL/GenBank/DDBJ databases">
        <title>Complete genome sequence of Bacillus cereus SRCM126073 isolated from soil.</title>
        <authorList>
            <person name="Yang H.-G."/>
            <person name="Ryu M.-S."/>
            <person name="Ha G.-S."/>
            <person name="Yang H.-J."/>
            <person name="Jeong D.-Y."/>
        </authorList>
    </citation>
    <scope>NUCLEOTIDE SEQUENCE</scope>
    <source>
        <strain evidence="12">SRCM126073</strain>
    </source>
</reference>
<dbReference type="PROSITE" id="PS50893">
    <property type="entry name" value="ABC_TRANSPORTER_2"/>
    <property type="match status" value="1"/>
</dbReference>